<keyword evidence="2" id="KW-1185">Reference proteome</keyword>
<gene>
    <name evidence="1" type="ORF">CBF28_00940</name>
</gene>
<dbReference type="AlphaFoldDB" id="A0A430B932"/>
<name>A0A430B932_9ENTE</name>
<dbReference type="GeneID" id="95579861"/>
<dbReference type="RefSeq" id="WP_126790949.1">
    <property type="nucleotide sequence ID" value="NZ_CP060720.1"/>
</dbReference>
<dbReference type="Pfam" id="PF06486">
    <property type="entry name" value="DUF1093"/>
    <property type="match status" value="1"/>
</dbReference>
<dbReference type="OrthoDB" id="2243114at2"/>
<dbReference type="NCBIfam" id="TIGR01655">
    <property type="entry name" value="yxeA_fam"/>
    <property type="match status" value="1"/>
</dbReference>
<reference evidence="1 2" key="1">
    <citation type="submission" date="2017-05" db="EMBL/GenBank/DDBJ databases">
        <title>Vagococcus spp. assemblies.</title>
        <authorList>
            <person name="Gulvik C.A."/>
        </authorList>
    </citation>
    <scope>NUCLEOTIDE SEQUENCE [LARGE SCALE GENOMIC DNA]</scope>
    <source>
        <strain evidence="1 2">SS1714</strain>
    </source>
</reference>
<comment type="caution">
    <text evidence="1">The sequence shown here is derived from an EMBL/GenBank/DDBJ whole genome shotgun (WGS) entry which is preliminary data.</text>
</comment>
<dbReference type="Gene3D" id="2.40.50.480">
    <property type="match status" value="1"/>
</dbReference>
<proteinExistence type="predicted"/>
<organism evidence="1 2">
    <name type="scientific">Vagococcus carniphilus</name>
    <dbReference type="NCBI Taxonomy" id="218144"/>
    <lineage>
        <taxon>Bacteria</taxon>
        <taxon>Bacillati</taxon>
        <taxon>Bacillota</taxon>
        <taxon>Bacilli</taxon>
        <taxon>Lactobacillales</taxon>
        <taxon>Enterococcaceae</taxon>
        <taxon>Vagococcus</taxon>
    </lineage>
</organism>
<evidence type="ECO:0000313" key="2">
    <source>
        <dbReference type="Proteomes" id="UP000288028"/>
    </source>
</evidence>
<dbReference type="SUPFAM" id="SSF159121">
    <property type="entry name" value="BC4932-like"/>
    <property type="match status" value="1"/>
</dbReference>
<accession>A0A430B932</accession>
<evidence type="ECO:0000313" key="1">
    <source>
        <dbReference type="EMBL" id="RSU16783.1"/>
    </source>
</evidence>
<dbReference type="InterPro" id="IPR036166">
    <property type="entry name" value="YxeA-like_sf"/>
</dbReference>
<dbReference type="InterPro" id="IPR006542">
    <property type="entry name" value="DUF1093"/>
</dbReference>
<sequence>MKEGLIASFLIIVVATAGYYTYDNYHRTEEYYTKVVTEGEPITLKKEDGETFNRYRYQLESYKSPSVSKKVEIDSVENQPFKKDTYLKVKFSQEEGVTSLEEIKDVPSDIKNELDRL</sequence>
<evidence type="ECO:0008006" key="3">
    <source>
        <dbReference type="Google" id="ProtNLM"/>
    </source>
</evidence>
<dbReference type="Proteomes" id="UP000288028">
    <property type="component" value="Unassembled WGS sequence"/>
</dbReference>
<dbReference type="EMBL" id="NGKB01000001">
    <property type="protein sequence ID" value="RSU16783.1"/>
    <property type="molecule type" value="Genomic_DNA"/>
</dbReference>
<dbReference type="PANTHER" id="PTHR36433">
    <property type="entry name" value="HYPOTHETICAL CYTOSOLIC PROTEIN"/>
    <property type="match status" value="1"/>
</dbReference>
<dbReference type="PANTHER" id="PTHR36433:SF2">
    <property type="entry name" value="YXEA FAMILY PROTEIN"/>
    <property type="match status" value="1"/>
</dbReference>
<protein>
    <recommendedName>
        <fullName evidence="3">YxeA family protein</fullName>
    </recommendedName>
</protein>